<protein>
    <submittedName>
        <fullName evidence="7">C4BPA protein</fullName>
    </submittedName>
</protein>
<proteinExistence type="predicted"/>
<evidence type="ECO:0000256" key="2">
    <source>
        <dbReference type="ARBA" id="ARBA00022729"/>
    </source>
</evidence>
<evidence type="ECO:0000256" key="3">
    <source>
        <dbReference type="ARBA" id="ARBA00022737"/>
    </source>
</evidence>
<evidence type="ECO:0000256" key="5">
    <source>
        <dbReference type="PROSITE-ProRule" id="PRU00302"/>
    </source>
</evidence>
<feature type="domain" description="Sushi" evidence="6">
    <location>
        <begin position="188"/>
        <end position="247"/>
    </location>
</feature>
<keyword evidence="8" id="KW-1185">Reference proteome</keyword>
<feature type="disulfide bond" evidence="5">
    <location>
        <begin position="218"/>
        <end position="245"/>
    </location>
</feature>
<dbReference type="PANTHER" id="PTHR45656">
    <property type="entry name" value="PROTEIN CBR-CLEC-78"/>
    <property type="match status" value="1"/>
</dbReference>
<dbReference type="EMBL" id="WEIV01003190">
    <property type="protein sequence ID" value="NWI49898.1"/>
    <property type="molecule type" value="Genomic_DNA"/>
</dbReference>
<feature type="non-terminal residue" evidence="7">
    <location>
        <position position="1"/>
    </location>
</feature>
<organism evidence="7 8">
    <name type="scientific">Calyptomena viridis</name>
    <name type="common">Lesser green broadbill</name>
    <dbReference type="NCBI Taxonomy" id="135972"/>
    <lineage>
        <taxon>Eukaryota</taxon>
        <taxon>Metazoa</taxon>
        <taxon>Chordata</taxon>
        <taxon>Craniata</taxon>
        <taxon>Vertebrata</taxon>
        <taxon>Euteleostomi</taxon>
        <taxon>Archelosauria</taxon>
        <taxon>Archosauria</taxon>
        <taxon>Dinosauria</taxon>
        <taxon>Saurischia</taxon>
        <taxon>Theropoda</taxon>
        <taxon>Coelurosauria</taxon>
        <taxon>Aves</taxon>
        <taxon>Neognathae</taxon>
        <taxon>Neoaves</taxon>
        <taxon>Telluraves</taxon>
        <taxon>Australaves</taxon>
        <taxon>Passeriformes</taxon>
        <taxon>Eurylaimidae</taxon>
        <taxon>Calyptomena</taxon>
    </lineage>
</organism>
<accession>A0A851BZL7</accession>
<feature type="disulfide bond" evidence="5">
    <location>
        <begin position="379"/>
        <end position="422"/>
    </location>
</feature>
<feature type="non-terminal residue" evidence="7">
    <location>
        <position position="462"/>
    </location>
</feature>
<gene>
    <name evidence="7" type="primary">C4bpa_0</name>
    <name evidence="7" type="ORF">CALVIR_R08505</name>
</gene>
<feature type="domain" description="Sushi" evidence="6">
    <location>
        <begin position="312"/>
        <end position="372"/>
    </location>
</feature>
<name>A0A851BZL7_CALVR</name>
<dbReference type="InterPro" id="IPR000436">
    <property type="entry name" value="Sushi_SCR_CCP_dom"/>
</dbReference>
<keyword evidence="3" id="KW-0677">Repeat</keyword>
<feature type="domain" description="Sushi" evidence="6">
    <location>
        <begin position="248"/>
        <end position="311"/>
    </location>
</feature>
<dbReference type="AlphaFoldDB" id="A0A851BZL7"/>
<feature type="domain" description="Sushi" evidence="6">
    <location>
        <begin position="1"/>
        <end position="63"/>
    </location>
</feature>
<reference evidence="7" key="1">
    <citation type="submission" date="2019-10" db="EMBL/GenBank/DDBJ databases">
        <title>Bird 10,000 Genomes (B10K) Project - Family phase.</title>
        <authorList>
            <person name="Zhang G."/>
        </authorList>
    </citation>
    <scope>NUCLEOTIDE SEQUENCE</scope>
    <source>
        <strain evidence="7">B10K-DU-002-55</strain>
        <tissue evidence="7">Muscle</tissue>
    </source>
</reference>
<dbReference type="InterPro" id="IPR035976">
    <property type="entry name" value="Sushi/SCR/CCP_sf"/>
</dbReference>
<evidence type="ECO:0000256" key="1">
    <source>
        <dbReference type="ARBA" id="ARBA00022659"/>
    </source>
</evidence>
<keyword evidence="2" id="KW-0732">Signal</keyword>
<feature type="domain" description="Sushi" evidence="6">
    <location>
        <begin position="377"/>
        <end position="441"/>
    </location>
</feature>
<dbReference type="PROSITE" id="PS50923">
    <property type="entry name" value="SUSHI"/>
    <property type="match status" value="7"/>
</dbReference>
<sequence length="462" mass="49680">GACSQPPRFVFAELITTVQESYPVGAELTYSCRPGYVRNGDESPVVTCLANSTWSEKRDFCIGKSCEQPYIINGNFHTETNLLFGATITFTCNIGYQLVGPPSAQCVLKNGEVYWDSIPSCEVILCLPPPEIKNGQLTNGDEQFTFGMAASYRCNKGYSLIGGATIYCTIGSNLHGTWSGPAPECKEVNCENPEVKNGKRLSGFGTEHTYQDTVTFECNAGYRMNGTSVVTCEANSTWTPPLPRCDEILCGPPPHFPFAALPTAVGDSSAFGTQLSYQCNPGYEAAPGKSSVLICQSNDTWSAADPDFCVRQQCSPPKIENGNVSGNDTAFPFGTVVKFTCKPGYELKKSSAKCVASGNGVDWDQAPPYCSRQLSAALCDEPPTIANGMHNGTRGTGFVHGSVVVYKCKHGFTLTGAAFLQCIAGAQYQGVWNKPAPECRGDCLLCLTLCLLSVFKIPIFSF</sequence>
<dbReference type="InterPro" id="IPR051277">
    <property type="entry name" value="SEZ6_CSMD_C4BPB_Regulators"/>
</dbReference>
<comment type="caution">
    <text evidence="7">The sequence shown here is derived from an EMBL/GenBank/DDBJ whole genome shotgun (WGS) entry which is preliminary data.</text>
</comment>
<dbReference type="PANTHER" id="PTHR45656:SF4">
    <property type="entry name" value="PROTEIN CBR-CLEC-78"/>
    <property type="match status" value="1"/>
</dbReference>
<dbReference type="SUPFAM" id="SSF57535">
    <property type="entry name" value="Complement control module/SCR domain"/>
    <property type="match status" value="7"/>
</dbReference>
<comment type="caution">
    <text evidence="5">Lacks conserved residue(s) required for the propagation of feature annotation.</text>
</comment>
<dbReference type="Gene3D" id="2.10.70.10">
    <property type="entry name" value="Complement Module, domain 1"/>
    <property type="match status" value="7"/>
</dbReference>
<evidence type="ECO:0000259" key="6">
    <source>
        <dbReference type="PROSITE" id="PS50923"/>
    </source>
</evidence>
<dbReference type="Pfam" id="PF00084">
    <property type="entry name" value="Sushi"/>
    <property type="match status" value="7"/>
</dbReference>
<dbReference type="SMART" id="SM00032">
    <property type="entry name" value="CCP"/>
    <property type="match status" value="7"/>
</dbReference>
<keyword evidence="1 5" id="KW-0768">Sushi</keyword>
<feature type="domain" description="Sushi" evidence="6">
    <location>
        <begin position="124"/>
        <end position="187"/>
    </location>
</feature>
<evidence type="ECO:0000313" key="8">
    <source>
        <dbReference type="Proteomes" id="UP000642973"/>
    </source>
</evidence>
<feature type="domain" description="Sushi" evidence="6">
    <location>
        <begin position="64"/>
        <end position="123"/>
    </location>
</feature>
<dbReference type="CDD" id="cd00033">
    <property type="entry name" value="CCP"/>
    <property type="match status" value="7"/>
</dbReference>
<evidence type="ECO:0000313" key="7">
    <source>
        <dbReference type="EMBL" id="NWI49898.1"/>
    </source>
</evidence>
<evidence type="ECO:0000256" key="4">
    <source>
        <dbReference type="ARBA" id="ARBA00023157"/>
    </source>
</evidence>
<dbReference type="FunFam" id="2.10.70.10:FF:000014">
    <property type="entry name" value="Membrane cofactor protein"/>
    <property type="match status" value="1"/>
</dbReference>
<keyword evidence="4 5" id="KW-1015">Disulfide bond</keyword>
<dbReference type="Proteomes" id="UP000642973">
    <property type="component" value="Unassembled WGS sequence"/>
</dbReference>